<name>A0A8J4Y7L3_CHIOP</name>
<reference evidence="1" key="1">
    <citation type="submission" date="2020-07" db="EMBL/GenBank/DDBJ databases">
        <title>The High-quality genome of the commercially important snow crab, Chionoecetes opilio.</title>
        <authorList>
            <person name="Jeong J.-H."/>
            <person name="Ryu S."/>
        </authorList>
    </citation>
    <scope>NUCLEOTIDE SEQUENCE</scope>
    <source>
        <strain evidence="1">MADBK_172401_WGS</strain>
        <tissue evidence="1">Digestive gland</tissue>
    </source>
</reference>
<dbReference type="GO" id="GO:0071897">
    <property type="term" value="P:DNA biosynthetic process"/>
    <property type="evidence" value="ECO:0007669"/>
    <property type="project" value="UniProtKB-ARBA"/>
</dbReference>
<dbReference type="EMBL" id="JACEEZ010009935">
    <property type="protein sequence ID" value="KAG0722172.1"/>
    <property type="molecule type" value="Genomic_DNA"/>
</dbReference>
<dbReference type="InterPro" id="IPR043502">
    <property type="entry name" value="DNA/RNA_pol_sf"/>
</dbReference>
<proteinExistence type="predicted"/>
<organism evidence="1 2">
    <name type="scientific">Chionoecetes opilio</name>
    <name type="common">Atlantic snow crab</name>
    <name type="synonym">Cancer opilio</name>
    <dbReference type="NCBI Taxonomy" id="41210"/>
    <lineage>
        <taxon>Eukaryota</taxon>
        <taxon>Metazoa</taxon>
        <taxon>Ecdysozoa</taxon>
        <taxon>Arthropoda</taxon>
        <taxon>Crustacea</taxon>
        <taxon>Multicrustacea</taxon>
        <taxon>Malacostraca</taxon>
        <taxon>Eumalacostraca</taxon>
        <taxon>Eucarida</taxon>
        <taxon>Decapoda</taxon>
        <taxon>Pleocyemata</taxon>
        <taxon>Brachyura</taxon>
        <taxon>Eubrachyura</taxon>
        <taxon>Majoidea</taxon>
        <taxon>Majidae</taxon>
        <taxon>Chionoecetes</taxon>
    </lineage>
</organism>
<dbReference type="SUPFAM" id="SSF56672">
    <property type="entry name" value="DNA/RNA polymerases"/>
    <property type="match status" value="1"/>
</dbReference>
<evidence type="ECO:0000313" key="2">
    <source>
        <dbReference type="Proteomes" id="UP000770661"/>
    </source>
</evidence>
<protein>
    <submittedName>
        <fullName evidence="1">Uncharacterized protein</fullName>
    </submittedName>
</protein>
<dbReference type="OrthoDB" id="7462124at2759"/>
<gene>
    <name evidence="1" type="ORF">GWK47_045013</name>
</gene>
<evidence type="ECO:0000313" key="1">
    <source>
        <dbReference type="EMBL" id="KAG0722172.1"/>
    </source>
</evidence>
<dbReference type="AlphaFoldDB" id="A0A8J4Y7L3"/>
<accession>A0A8J4Y7L3</accession>
<sequence>MLPFAQVLLRLRQGDWMAPLDLKDAYWHVPIKPRFRRFPAFQSGGLPIPDGGRVSAGGPGGAQIHINVKGCGPLFFLDRTPPEGTALFLRDRQHGRGMSRPPRDIQYALCCPFRSDLRPAARFHLSCLPGSPPGGGNVCAHALSRFRGSSVEWELRPEALRLSSAVGTPEVDPFASRPPAQLRPF</sequence>
<comment type="caution">
    <text evidence="1">The sequence shown here is derived from an EMBL/GenBank/DDBJ whole genome shotgun (WGS) entry which is preliminary data.</text>
</comment>
<keyword evidence="2" id="KW-1185">Reference proteome</keyword>
<dbReference type="Proteomes" id="UP000770661">
    <property type="component" value="Unassembled WGS sequence"/>
</dbReference>